<feature type="non-terminal residue" evidence="2">
    <location>
        <position position="1"/>
    </location>
</feature>
<evidence type="ECO:0000313" key="2">
    <source>
        <dbReference type="EMBL" id="KZR98182.1"/>
    </source>
</evidence>
<gene>
    <name evidence="2" type="ORF">APZ42_006518</name>
</gene>
<keyword evidence="1" id="KW-0812">Transmembrane</keyword>
<accession>A0A164FUV0</accession>
<feature type="non-terminal residue" evidence="2">
    <location>
        <position position="73"/>
    </location>
</feature>
<comment type="caution">
    <text evidence="2">The sequence shown here is derived from an EMBL/GenBank/DDBJ whole genome shotgun (WGS) entry which is preliminary data.</text>
</comment>
<evidence type="ECO:0000256" key="1">
    <source>
        <dbReference type="SAM" id="Phobius"/>
    </source>
</evidence>
<evidence type="ECO:0000313" key="3">
    <source>
        <dbReference type="Proteomes" id="UP000076858"/>
    </source>
</evidence>
<dbReference type="AlphaFoldDB" id="A0A164FUV0"/>
<keyword evidence="1" id="KW-0472">Membrane</keyword>
<dbReference type="Proteomes" id="UP000076858">
    <property type="component" value="Unassembled WGS sequence"/>
</dbReference>
<reference evidence="2 3" key="1">
    <citation type="submission" date="2016-03" db="EMBL/GenBank/DDBJ databases">
        <title>EvidentialGene: Evidence-directed Construction of Genes on Genomes.</title>
        <authorList>
            <person name="Gilbert D.G."/>
            <person name="Choi J.-H."/>
            <person name="Mockaitis K."/>
            <person name="Colbourne J."/>
            <person name="Pfrender M."/>
        </authorList>
    </citation>
    <scope>NUCLEOTIDE SEQUENCE [LARGE SCALE GENOMIC DNA]</scope>
    <source>
        <strain evidence="2 3">Xinb3</strain>
        <tissue evidence="2">Complete organism</tissue>
    </source>
</reference>
<keyword evidence="3" id="KW-1185">Reference proteome</keyword>
<dbReference type="EMBL" id="LRGB01018101">
    <property type="protein sequence ID" value="KZR98182.1"/>
    <property type="molecule type" value="Genomic_DNA"/>
</dbReference>
<organism evidence="2 3">
    <name type="scientific">Daphnia magna</name>
    <dbReference type="NCBI Taxonomy" id="35525"/>
    <lineage>
        <taxon>Eukaryota</taxon>
        <taxon>Metazoa</taxon>
        <taxon>Ecdysozoa</taxon>
        <taxon>Arthropoda</taxon>
        <taxon>Crustacea</taxon>
        <taxon>Branchiopoda</taxon>
        <taxon>Diplostraca</taxon>
        <taxon>Cladocera</taxon>
        <taxon>Anomopoda</taxon>
        <taxon>Daphniidae</taxon>
        <taxon>Daphnia</taxon>
    </lineage>
</organism>
<protein>
    <submittedName>
        <fullName evidence="2">Uncharacterized protein</fullName>
    </submittedName>
</protein>
<name>A0A164FUV0_9CRUS</name>
<keyword evidence="1" id="KW-1133">Transmembrane helix</keyword>
<sequence length="73" mass="8226">ASNLQRRISTSIDILQRKILSLNVAFGCLGPNFIPICWILWRILPSLAPNQHGGSVNRHFCCTFSLCVFFNCC</sequence>
<proteinExistence type="predicted"/>
<feature type="transmembrane region" description="Helical" evidence="1">
    <location>
        <begin position="20"/>
        <end position="41"/>
    </location>
</feature>